<protein>
    <submittedName>
        <fullName evidence="1">Putative membrane protein</fullName>
    </submittedName>
</protein>
<evidence type="ECO:0000313" key="2">
    <source>
        <dbReference type="Proteomes" id="UP000238093"/>
    </source>
</evidence>
<organism evidence="1 2">
    <name type="scientific">Pseudomonas syringae group genomosp. 3</name>
    <dbReference type="NCBI Taxonomy" id="251701"/>
    <lineage>
        <taxon>Bacteria</taxon>
        <taxon>Pseudomonadati</taxon>
        <taxon>Pseudomonadota</taxon>
        <taxon>Gammaproteobacteria</taxon>
        <taxon>Pseudomonadales</taxon>
        <taxon>Pseudomonadaceae</taxon>
        <taxon>Pseudomonas</taxon>
    </lineage>
</organism>
<dbReference type="Proteomes" id="UP000238093">
    <property type="component" value="Chromosome I"/>
</dbReference>
<reference evidence="1 2" key="1">
    <citation type="submission" date="2017-11" db="EMBL/GenBank/DDBJ databases">
        <authorList>
            <person name="Han C.G."/>
        </authorList>
    </citation>
    <scope>NUCLEOTIDE SEQUENCE [LARGE SCALE GENOMIC DNA]</scope>
    <source>
        <strain evidence="1">CFBP6411</strain>
    </source>
</reference>
<dbReference type="RefSeq" id="WP_005735474.1">
    <property type="nucleotide sequence ID" value="NZ_LT963408.1"/>
</dbReference>
<name>A0A2K4WH76_9PSED</name>
<gene>
    <name evidence="1" type="ORF">CFBP6411_03893</name>
</gene>
<sequence length="109" mass="12141">MRALIAFMKFFAVVVVASIITRTLILSGIVRAGLETPLGRAIYLSLHDFFDAKGIEDAETMVICVVLLASLLLVSVFAWLLSKLVFNISSKAKKNKKQPKFFILIYSVF</sequence>
<dbReference type="AlphaFoldDB" id="A0A2K4WH76"/>
<proteinExistence type="predicted"/>
<evidence type="ECO:0000313" key="1">
    <source>
        <dbReference type="EMBL" id="SOS35250.1"/>
    </source>
</evidence>
<accession>A0A2K4WH76</accession>
<dbReference type="EMBL" id="LT963408">
    <property type="protein sequence ID" value="SOS35250.1"/>
    <property type="molecule type" value="Genomic_DNA"/>
</dbReference>